<feature type="non-terminal residue" evidence="2">
    <location>
        <position position="150"/>
    </location>
</feature>
<comment type="caution">
    <text evidence="2">The sequence shown here is derived from an EMBL/GenBank/DDBJ whole genome shotgun (WGS) entry which is preliminary data.</text>
</comment>
<reference evidence="2" key="1">
    <citation type="submission" date="2020-11" db="EMBL/GenBank/DDBJ databases">
        <authorList>
            <consortium name="DOE Joint Genome Institute"/>
            <person name="Ahrendt S."/>
            <person name="Riley R."/>
            <person name="Andreopoulos W."/>
            <person name="Labutti K."/>
            <person name="Pangilinan J."/>
            <person name="Ruiz-Duenas F.J."/>
            <person name="Barrasa J.M."/>
            <person name="Sanchez-Garcia M."/>
            <person name="Camarero S."/>
            <person name="Miyauchi S."/>
            <person name="Serrano A."/>
            <person name="Linde D."/>
            <person name="Babiker R."/>
            <person name="Drula E."/>
            <person name="Ayuso-Fernandez I."/>
            <person name="Pacheco R."/>
            <person name="Padilla G."/>
            <person name="Ferreira P."/>
            <person name="Barriuso J."/>
            <person name="Kellner H."/>
            <person name="Castanera R."/>
            <person name="Alfaro M."/>
            <person name="Ramirez L."/>
            <person name="Pisabarro A.G."/>
            <person name="Kuo A."/>
            <person name="Tritt A."/>
            <person name="Lipzen A."/>
            <person name="He G."/>
            <person name="Yan M."/>
            <person name="Ng V."/>
            <person name="Cullen D."/>
            <person name="Martin F."/>
            <person name="Rosso M.-N."/>
            <person name="Henrissat B."/>
            <person name="Hibbett D."/>
            <person name="Martinez A.T."/>
            <person name="Grigoriev I.V."/>
        </authorList>
    </citation>
    <scope>NUCLEOTIDE SEQUENCE</scope>
    <source>
        <strain evidence="2">CBS 506.95</strain>
    </source>
</reference>
<sequence>MDHPIVKHLPLITNHIEFPQVRTQAPFVYVPTLITPCINFGQGPILPISFVKNDFPPSLEHCHKTQHRRRNAAVCHVRSRSYLPDIPVAGAQAEEIDDDTQVQTANLKSAKQNNGTRSDTGNGSDDTPSVVPDDDFDSDQSVDDTPKVRA</sequence>
<gene>
    <name evidence="2" type="ORF">CPB83DRAFT_900799</name>
</gene>
<evidence type="ECO:0000256" key="1">
    <source>
        <dbReference type="SAM" id="MobiDB-lite"/>
    </source>
</evidence>
<evidence type="ECO:0000313" key="3">
    <source>
        <dbReference type="Proteomes" id="UP000807306"/>
    </source>
</evidence>
<proteinExistence type="predicted"/>
<dbReference type="EMBL" id="MU158095">
    <property type="protein sequence ID" value="KAF9521377.1"/>
    <property type="molecule type" value="Genomic_DNA"/>
</dbReference>
<feature type="compositionally biased region" description="Polar residues" evidence="1">
    <location>
        <begin position="105"/>
        <end position="123"/>
    </location>
</feature>
<dbReference type="Proteomes" id="UP000807306">
    <property type="component" value="Unassembled WGS sequence"/>
</dbReference>
<feature type="compositionally biased region" description="Acidic residues" evidence="1">
    <location>
        <begin position="132"/>
        <end position="142"/>
    </location>
</feature>
<protein>
    <submittedName>
        <fullName evidence="2">Uncharacterized protein</fullName>
    </submittedName>
</protein>
<keyword evidence="3" id="KW-1185">Reference proteome</keyword>
<name>A0A9P6E114_9AGAR</name>
<feature type="region of interest" description="Disordered" evidence="1">
    <location>
        <begin position="105"/>
        <end position="150"/>
    </location>
</feature>
<dbReference type="AlphaFoldDB" id="A0A9P6E114"/>
<organism evidence="2 3">
    <name type="scientific">Crepidotus variabilis</name>
    <dbReference type="NCBI Taxonomy" id="179855"/>
    <lineage>
        <taxon>Eukaryota</taxon>
        <taxon>Fungi</taxon>
        <taxon>Dikarya</taxon>
        <taxon>Basidiomycota</taxon>
        <taxon>Agaricomycotina</taxon>
        <taxon>Agaricomycetes</taxon>
        <taxon>Agaricomycetidae</taxon>
        <taxon>Agaricales</taxon>
        <taxon>Agaricineae</taxon>
        <taxon>Crepidotaceae</taxon>
        <taxon>Crepidotus</taxon>
    </lineage>
</organism>
<evidence type="ECO:0000313" key="2">
    <source>
        <dbReference type="EMBL" id="KAF9521377.1"/>
    </source>
</evidence>
<accession>A0A9P6E114</accession>